<dbReference type="InterPro" id="IPR003664">
    <property type="entry name" value="FA_synthesis"/>
</dbReference>
<keyword evidence="4 10" id="KW-0808">Transferase</keyword>
<dbReference type="InterPro" id="IPR012281">
    <property type="entry name" value="Phospholipid_synth_PlsX-like"/>
</dbReference>
<dbReference type="SUPFAM" id="SSF53659">
    <property type="entry name" value="Isocitrate/Isopropylmalate dehydrogenase-like"/>
    <property type="match status" value="1"/>
</dbReference>
<dbReference type="AlphaFoldDB" id="A0A0R1FHI9"/>
<dbReference type="EMBL" id="AZCN01000010">
    <property type="protein sequence ID" value="KRK18666.1"/>
    <property type="molecule type" value="Genomic_DNA"/>
</dbReference>
<name>A0A0R1FHI9_9LACO</name>
<organism evidence="11 12">
    <name type="scientific">Loigolactobacillus coryniformis subsp. coryniformis KCTC 3167 = DSM 20001</name>
    <dbReference type="NCBI Taxonomy" id="913848"/>
    <lineage>
        <taxon>Bacteria</taxon>
        <taxon>Bacillati</taxon>
        <taxon>Bacillota</taxon>
        <taxon>Bacilli</taxon>
        <taxon>Lactobacillales</taxon>
        <taxon>Lactobacillaceae</taxon>
        <taxon>Loigolactobacillus</taxon>
    </lineage>
</organism>
<evidence type="ECO:0000256" key="4">
    <source>
        <dbReference type="ARBA" id="ARBA00022679"/>
    </source>
</evidence>
<proteinExistence type="inferred from homology"/>
<comment type="function">
    <text evidence="10">Catalyzes the reversible formation of acyl-phosphate (acyl-PO(4)) from acyl-[acyl-carrier-protein] (acyl-ACP). This enzyme utilizes acyl-ACP as fatty acyl donor, but not acyl-CoA.</text>
</comment>
<evidence type="ECO:0000256" key="10">
    <source>
        <dbReference type="HAMAP-Rule" id="MF_00019"/>
    </source>
</evidence>
<keyword evidence="7 10" id="KW-1208">Phospholipid metabolism</keyword>
<reference evidence="11 12" key="1">
    <citation type="journal article" date="2015" name="Genome Announc.">
        <title>Expanding the biotechnology potential of lactobacilli through comparative genomics of 213 strains and associated genera.</title>
        <authorList>
            <person name="Sun Z."/>
            <person name="Harris H.M."/>
            <person name="McCann A."/>
            <person name="Guo C."/>
            <person name="Argimon S."/>
            <person name="Zhang W."/>
            <person name="Yang X."/>
            <person name="Jeffery I.B."/>
            <person name="Cooney J.C."/>
            <person name="Kagawa T.F."/>
            <person name="Liu W."/>
            <person name="Song Y."/>
            <person name="Salvetti E."/>
            <person name="Wrobel A."/>
            <person name="Rasinkangas P."/>
            <person name="Parkhill J."/>
            <person name="Rea M.C."/>
            <person name="O'Sullivan O."/>
            <person name="Ritari J."/>
            <person name="Douillard F.P."/>
            <person name="Paul Ross R."/>
            <person name="Yang R."/>
            <person name="Briner A.E."/>
            <person name="Felis G.E."/>
            <person name="de Vos W.M."/>
            <person name="Barrangou R."/>
            <person name="Klaenhammer T.R."/>
            <person name="Caufield P.W."/>
            <person name="Cui Y."/>
            <person name="Zhang H."/>
            <person name="O'Toole P.W."/>
        </authorList>
    </citation>
    <scope>NUCLEOTIDE SEQUENCE [LARGE SCALE GENOMIC DNA]</scope>
    <source>
        <strain evidence="11 12">DSM 20001</strain>
    </source>
</reference>
<evidence type="ECO:0000256" key="2">
    <source>
        <dbReference type="ARBA" id="ARBA00022490"/>
    </source>
</evidence>
<dbReference type="GO" id="GO:0005737">
    <property type="term" value="C:cytoplasm"/>
    <property type="evidence" value="ECO:0007669"/>
    <property type="project" value="UniProtKB-SubCell"/>
</dbReference>
<keyword evidence="3 10" id="KW-0444">Lipid biosynthesis</keyword>
<dbReference type="UniPathway" id="UPA00085"/>
<evidence type="ECO:0000256" key="3">
    <source>
        <dbReference type="ARBA" id="ARBA00022516"/>
    </source>
</evidence>
<evidence type="ECO:0000313" key="12">
    <source>
        <dbReference type="Proteomes" id="UP000051181"/>
    </source>
</evidence>
<sequence length="340" mass="36619">MKIAVDAMGGDNGPTTIIPGVERARDQFPDIEFLLYGDEAKIRAEIKNDQRLTIVATSEEILADEEPVKAVRRKKDASMVVAAHAVKDGEADAIFSAGSTGALLAAGLFIIGRIKGIDRPGLMPTLPDFRTGSQFNILDIGANADSKPENLYQFAVLGNYYAKNMRGIERPRIALLNNGTEPDKGDLTHKAAYQLIAAEKDFNFIGNIEARELLNGRADVVVTDGFTGNAALKSIEGTAISILHLLKDSIMNGGVKAKLGGALLKGSLGTLRDNFDYSRYGGAVLLGLKAPVVKTHGTASPDAVYYTISQIHDMVSKQVVADVVDYFSRNELARRPEKND</sequence>
<dbReference type="Gene3D" id="3.40.718.10">
    <property type="entry name" value="Isopropylmalate Dehydrogenase"/>
    <property type="match status" value="1"/>
</dbReference>
<dbReference type="PANTHER" id="PTHR30100">
    <property type="entry name" value="FATTY ACID/PHOSPHOLIPID SYNTHESIS PROTEIN PLSX"/>
    <property type="match status" value="1"/>
</dbReference>
<comment type="subcellular location">
    <subcellularLocation>
        <location evidence="10">Cytoplasm</location>
    </subcellularLocation>
    <text evidence="10">Associated with the membrane possibly through PlsY.</text>
</comment>
<dbReference type="HAMAP" id="MF_00019">
    <property type="entry name" value="PlsX"/>
    <property type="match status" value="1"/>
</dbReference>
<dbReference type="GO" id="GO:0043811">
    <property type="term" value="F:phosphate:acyl-[acyl carrier protein] acyltransferase activity"/>
    <property type="evidence" value="ECO:0007669"/>
    <property type="project" value="UniProtKB-UniRule"/>
</dbReference>
<dbReference type="GO" id="GO:0008654">
    <property type="term" value="P:phospholipid biosynthetic process"/>
    <property type="evidence" value="ECO:0007669"/>
    <property type="project" value="UniProtKB-KW"/>
</dbReference>
<evidence type="ECO:0000256" key="6">
    <source>
        <dbReference type="ARBA" id="ARBA00023209"/>
    </source>
</evidence>
<protein>
    <recommendedName>
        <fullName evidence="8 10">Phosphate acyltransferase</fullName>
        <ecNumber evidence="8 10">2.3.1.274</ecNumber>
    </recommendedName>
    <alternativeName>
        <fullName evidence="10">Acyl-ACP phosphotransacylase</fullName>
    </alternativeName>
    <alternativeName>
        <fullName evidence="10">Acyl-[acyl-carrier-protein]--phosphate acyltransferase</fullName>
    </alternativeName>
    <alternativeName>
        <fullName evidence="10">Phosphate-acyl-ACP acyltransferase</fullName>
    </alternativeName>
</protein>
<evidence type="ECO:0000256" key="7">
    <source>
        <dbReference type="ARBA" id="ARBA00023264"/>
    </source>
</evidence>
<keyword evidence="6 10" id="KW-0594">Phospholipid biosynthesis</keyword>
<dbReference type="EC" id="2.3.1.274" evidence="8 10"/>
<comment type="catalytic activity">
    <reaction evidence="1 10">
        <text>a fatty acyl-[ACP] + phosphate = an acyl phosphate + holo-[ACP]</text>
        <dbReference type="Rhea" id="RHEA:42292"/>
        <dbReference type="Rhea" id="RHEA-COMP:9685"/>
        <dbReference type="Rhea" id="RHEA-COMP:14125"/>
        <dbReference type="ChEBI" id="CHEBI:43474"/>
        <dbReference type="ChEBI" id="CHEBI:59918"/>
        <dbReference type="ChEBI" id="CHEBI:64479"/>
        <dbReference type="ChEBI" id="CHEBI:138651"/>
        <dbReference type="EC" id="2.3.1.274"/>
    </reaction>
</comment>
<dbReference type="GeneID" id="65917269"/>
<dbReference type="Proteomes" id="UP000051181">
    <property type="component" value="Unassembled WGS sequence"/>
</dbReference>
<dbReference type="NCBIfam" id="TIGR00182">
    <property type="entry name" value="plsX"/>
    <property type="match status" value="1"/>
</dbReference>
<evidence type="ECO:0000256" key="9">
    <source>
        <dbReference type="ARBA" id="ARBA00046608"/>
    </source>
</evidence>
<dbReference type="RefSeq" id="WP_003677258.1">
    <property type="nucleotide sequence ID" value="NZ_AZCN01000010.1"/>
</dbReference>
<evidence type="ECO:0000256" key="1">
    <source>
        <dbReference type="ARBA" id="ARBA00001232"/>
    </source>
</evidence>
<keyword evidence="2 10" id="KW-0963">Cytoplasm</keyword>
<keyword evidence="11" id="KW-0012">Acyltransferase</keyword>
<dbReference type="PATRIC" id="fig|913848.6.peg.99"/>
<evidence type="ECO:0000256" key="8">
    <source>
        <dbReference type="ARBA" id="ARBA00024069"/>
    </source>
</evidence>
<evidence type="ECO:0000256" key="5">
    <source>
        <dbReference type="ARBA" id="ARBA00023098"/>
    </source>
</evidence>
<comment type="subunit">
    <text evidence="9 10">Homodimer. Probably interacts with PlsY.</text>
</comment>
<comment type="similarity">
    <text evidence="10">Belongs to the PlsX family.</text>
</comment>
<keyword evidence="5 10" id="KW-0443">Lipid metabolism</keyword>
<accession>A0A0R1FHI9</accession>
<dbReference type="PIRSF" id="PIRSF002465">
    <property type="entry name" value="Phsphlp_syn_PlsX"/>
    <property type="match status" value="1"/>
</dbReference>
<evidence type="ECO:0000313" key="11">
    <source>
        <dbReference type="EMBL" id="KRK18666.1"/>
    </source>
</evidence>
<dbReference type="PANTHER" id="PTHR30100:SF1">
    <property type="entry name" value="PHOSPHATE ACYLTRANSFERASE"/>
    <property type="match status" value="1"/>
</dbReference>
<dbReference type="Pfam" id="PF02504">
    <property type="entry name" value="FA_synthesis"/>
    <property type="match status" value="1"/>
</dbReference>
<dbReference type="GO" id="GO:0006633">
    <property type="term" value="P:fatty acid biosynthetic process"/>
    <property type="evidence" value="ECO:0007669"/>
    <property type="project" value="UniProtKB-UniRule"/>
</dbReference>
<gene>
    <name evidence="10" type="primary">plsX</name>
    <name evidence="11" type="ORF">FD22_GL000101</name>
</gene>
<comment type="caution">
    <text evidence="11">The sequence shown here is derived from an EMBL/GenBank/DDBJ whole genome shotgun (WGS) entry which is preliminary data.</text>
</comment>
<dbReference type="eggNOG" id="COG0416">
    <property type="taxonomic scope" value="Bacteria"/>
</dbReference>
<comment type="pathway">
    <text evidence="10">Lipid metabolism; phospholipid metabolism.</text>
</comment>